<dbReference type="GeneID" id="101855020"/>
<proteinExistence type="predicted"/>
<feature type="region of interest" description="Disordered" evidence="1">
    <location>
        <begin position="162"/>
        <end position="182"/>
    </location>
</feature>
<reference evidence="3" key="1">
    <citation type="submission" date="2025-08" db="UniProtKB">
        <authorList>
            <consortium name="RefSeq"/>
        </authorList>
    </citation>
    <scope>IDENTIFICATION</scope>
</reference>
<organism evidence="2 3">
    <name type="scientific">Aplysia californica</name>
    <name type="common">California sea hare</name>
    <dbReference type="NCBI Taxonomy" id="6500"/>
    <lineage>
        <taxon>Eukaryota</taxon>
        <taxon>Metazoa</taxon>
        <taxon>Spiralia</taxon>
        <taxon>Lophotrochozoa</taxon>
        <taxon>Mollusca</taxon>
        <taxon>Gastropoda</taxon>
        <taxon>Heterobranchia</taxon>
        <taxon>Euthyneura</taxon>
        <taxon>Tectipleura</taxon>
        <taxon>Aplysiida</taxon>
        <taxon>Aplysioidea</taxon>
        <taxon>Aplysiidae</taxon>
        <taxon>Aplysia</taxon>
    </lineage>
</organism>
<keyword evidence="2" id="KW-1185">Reference proteome</keyword>
<dbReference type="RefSeq" id="XP_005098311.2">
    <property type="nucleotide sequence ID" value="XM_005098254.3"/>
</dbReference>
<name>A0ABM0JP83_APLCA</name>
<feature type="compositionally biased region" description="Polar residues" evidence="1">
    <location>
        <begin position="162"/>
        <end position="174"/>
    </location>
</feature>
<dbReference type="Proteomes" id="UP000694888">
    <property type="component" value="Unplaced"/>
</dbReference>
<gene>
    <name evidence="3" type="primary">LOC101855020</name>
</gene>
<evidence type="ECO:0000313" key="2">
    <source>
        <dbReference type="Proteomes" id="UP000694888"/>
    </source>
</evidence>
<evidence type="ECO:0000256" key="1">
    <source>
        <dbReference type="SAM" id="MobiDB-lite"/>
    </source>
</evidence>
<evidence type="ECO:0000313" key="3">
    <source>
        <dbReference type="RefSeq" id="XP_005098311.2"/>
    </source>
</evidence>
<accession>A0ABM0JP83</accession>
<protein>
    <submittedName>
        <fullName evidence="3">Uncharacterized protein LOC101855020</fullName>
    </submittedName>
</protein>
<sequence length="353" mass="40395">MTSFQGLGLTRLMLEDLRSHFLSLGVRVRREMMVTKGTELAASKPSFSEEYKERLTRDILCYDMDSHDQEQYLHHCEGDLSQSLQCHVLDAARLEEMSKVLHMSTKPTERQLVVNWTPLCLQPENIPKLCPSNGYSLISFAFSERESASMFESFANINDSHSFTQGKTTQTTDIQRPEEDSCHTEKQPIRFEIGAEQTESKSSHMMLRSSSIVGTSVAVETSENTNSSLAHRNFSARSDNDFRYQSHQAPALLSFGNFFQCRLGLAYNLDLHLLNLSDRSYYIRQEELTHHLLLHVRKAFEVSAGVGGIHFLMFLDCNPGLQRCVKEIMEGKFRLRRGVWSSAQQHLYIKKIV</sequence>